<evidence type="ECO:0000256" key="1">
    <source>
        <dbReference type="SAM" id="MobiDB-lite"/>
    </source>
</evidence>
<reference evidence="2 3" key="1">
    <citation type="journal article" date="2017" name="Mol. Ecol.">
        <title>Comparative and population genomic landscape of Phellinus noxius: A hypervariable fungus causing root rot in trees.</title>
        <authorList>
            <person name="Chung C.L."/>
            <person name="Lee T.J."/>
            <person name="Akiba M."/>
            <person name="Lee H.H."/>
            <person name="Kuo T.H."/>
            <person name="Liu D."/>
            <person name="Ke H.M."/>
            <person name="Yokoi T."/>
            <person name="Roa M.B."/>
            <person name="Lu M.J."/>
            <person name="Chang Y.Y."/>
            <person name="Ann P.J."/>
            <person name="Tsai J.N."/>
            <person name="Chen C.Y."/>
            <person name="Tzean S.S."/>
            <person name="Ota Y."/>
            <person name="Hattori T."/>
            <person name="Sahashi N."/>
            <person name="Liou R.F."/>
            <person name="Kikuchi T."/>
            <person name="Tsai I.J."/>
        </authorList>
    </citation>
    <scope>NUCLEOTIDE SEQUENCE [LARGE SCALE GENOMIC DNA]</scope>
    <source>
        <strain evidence="2 3">FFPRI411160</strain>
    </source>
</reference>
<evidence type="ECO:0000313" key="2">
    <source>
        <dbReference type="EMBL" id="PAV22791.1"/>
    </source>
</evidence>
<organism evidence="2 3">
    <name type="scientific">Pyrrhoderma noxium</name>
    <dbReference type="NCBI Taxonomy" id="2282107"/>
    <lineage>
        <taxon>Eukaryota</taxon>
        <taxon>Fungi</taxon>
        <taxon>Dikarya</taxon>
        <taxon>Basidiomycota</taxon>
        <taxon>Agaricomycotina</taxon>
        <taxon>Agaricomycetes</taxon>
        <taxon>Hymenochaetales</taxon>
        <taxon>Hymenochaetaceae</taxon>
        <taxon>Pyrrhoderma</taxon>
    </lineage>
</organism>
<accession>A0A286UT85</accession>
<dbReference type="InParanoid" id="A0A286UT85"/>
<dbReference type="Proteomes" id="UP000217199">
    <property type="component" value="Unassembled WGS sequence"/>
</dbReference>
<evidence type="ECO:0000313" key="3">
    <source>
        <dbReference type="Proteomes" id="UP000217199"/>
    </source>
</evidence>
<dbReference type="OrthoDB" id="2333993at2759"/>
<dbReference type="AlphaFoldDB" id="A0A286UT85"/>
<feature type="region of interest" description="Disordered" evidence="1">
    <location>
        <begin position="312"/>
        <end position="335"/>
    </location>
</feature>
<proteinExistence type="predicted"/>
<dbReference type="EMBL" id="NBII01000002">
    <property type="protein sequence ID" value="PAV22791.1"/>
    <property type="molecule type" value="Genomic_DNA"/>
</dbReference>
<keyword evidence="3" id="KW-1185">Reference proteome</keyword>
<protein>
    <submittedName>
        <fullName evidence="2">Uncharacterized protein</fullName>
    </submittedName>
</protein>
<comment type="caution">
    <text evidence="2">The sequence shown here is derived from an EMBL/GenBank/DDBJ whole genome shotgun (WGS) entry which is preliminary data.</text>
</comment>
<name>A0A286UT85_9AGAM</name>
<feature type="compositionally biased region" description="Basic and acidic residues" evidence="1">
    <location>
        <begin position="426"/>
        <end position="443"/>
    </location>
</feature>
<feature type="region of interest" description="Disordered" evidence="1">
    <location>
        <begin position="423"/>
        <end position="458"/>
    </location>
</feature>
<feature type="compositionally biased region" description="Polar residues" evidence="1">
    <location>
        <begin position="26"/>
        <end position="42"/>
    </location>
</feature>
<gene>
    <name evidence="2" type="ORF">PNOK_0274800</name>
</gene>
<feature type="region of interest" description="Disordered" evidence="1">
    <location>
        <begin position="1"/>
        <end position="120"/>
    </location>
</feature>
<sequence length="458" mass="49367">MWRRHVLEKHKIPMSNRRDEALGRSRSLSTSNKENSGVNKTSPLAEPIQLPTKPKKATAGLRSALSNAKTERTKETSISPELLSVPLDSTTTSGPIAEESRQDEQEDDSALRQHSGPTLVQDDLLGMGKTIYSVLGRDTQSSSTLTPVRVGSKRAAHPWKYTSPSHPLYSDPEEVFLGIPIKGITGEGLRSKYVALQASPFPGMPNPSSQLSSPVAPSPLSSKIVTGRVIGWKVPIAKDKGKQPALSQPSPLRSLYRIPFSPLNSDNSSIGSRLFSSSFDTEGESSFTSFATESTSGESILNWFDLSSPVSAKGKGKGKEKASKSSLPDTPIRRSKGKSSILEDLQLVDGAEDASALPPSLGRFEFDLPGSTPKGSKLKDDFSLGFGGFMESPSKVLFKMLDTSYNFETGISSCQIQPLGLPASLDELHGDSDGSASDEHFDPFIDDLPPAKKRRTSY</sequence>